<dbReference type="RefSeq" id="XP_073556000.1">
    <property type="nucleotide sequence ID" value="XM_073705346.1"/>
</dbReference>
<feature type="region of interest" description="Disordered" evidence="1">
    <location>
        <begin position="82"/>
        <end position="120"/>
    </location>
</feature>
<feature type="compositionally biased region" description="Acidic residues" evidence="1">
    <location>
        <begin position="100"/>
        <end position="109"/>
    </location>
</feature>
<gene>
    <name evidence="2" type="ORF">CCMA1212_008202</name>
</gene>
<dbReference type="SUPFAM" id="SSF55729">
    <property type="entry name" value="Acyl-CoA N-acyltransferases (Nat)"/>
    <property type="match status" value="1"/>
</dbReference>
<evidence type="ECO:0000313" key="2">
    <source>
        <dbReference type="EMBL" id="TFA99798.1"/>
    </source>
</evidence>
<dbReference type="Gene3D" id="3.40.630.30">
    <property type="match status" value="1"/>
</dbReference>
<proteinExistence type="predicted"/>
<dbReference type="EMBL" id="PPTA01000012">
    <property type="protein sequence ID" value="TFA99798.1"/>
    <property type="molecule type" value="Genomic_DNA"/>
</dbReference>
<evidence type="ECO:0008006" key="4">
    <source>
        <dbReference type="Google" id="ProtNLM"/>
    </source>
</evidence>
<feature type="compositionally biased region" description="Basic and acidic residues" evidence="1">
    <location>
        <begin position="84"/>
        <end position="99"/>
    </location>
</feature>
<dbReference type="InterPro" id="IPR016181">
    <property type="entry name" value="Acyl_CoA_acyltransferase"/>
</dbReference>
<name>A0ABY2GV19_9HYPO</name>
<dbReference type="GeneID" id="300579796"/>
<dbReference type="Proteomes" id="UP001642720">
    <property type="component" value="Unassembled WGS sequence"/>
</dbReference>
<comment type="caution">
    <text evidence="2">The sequence shown here is derived from an EMBL/GenBank/DDBJ whole genome shotgun (WGS) entry which is preliminary data.</text>
</comment>
<reference evidence="2 3" key="1">
    <citation type="submission" date="2018-01" db="EMBL/GenBank/DDBJ databases">
        <title>Genome characterization of the sugarcane-associated fungus Trichoderma ghanense CCMA-1212 and their application in lignocelulose bioconversion.</title>
        <authorList>
            <person name="Steindorff A.S."/>
            <person name="Mendes T.D."/>
            <person name="Vilela E.S.D."/>
            <person name="Rodrigues D.S."/>
            <person name="Formighieri E.F."/>
            <person name="Melo I.S."/>
            <person name="Favaro L.C.L."/>
        </authorList>
    </citation>
    <scope>NUCLEOTIDE SEQUENCE [LARGE SCALE GENOMIC DNA]</scope>
    <source>
        <strain evidence="2 3">CCMA-1212</strain>
    </source>
</reference>
<organism evidence="2 3">
    <name type="scientific">Trichoderma ghanense</name>
    <dbReference type="NCBI Taxonomy" id="65468"/>
    <lineage>
        <taxon>Eukaryota</taxon>
        <taxon>Fungi</taxon>
        <taxon>Dikarya</taxon>
        <taxon>Ascomycota</taxon>
        <taxon>Pezizomycotina</taxon>
        <taxon>Sordariomycetes</taxon>
        <taxon>Hypocreomycetidae</taxon>
        <taxon>Hypocreales</taxon>
        <taxon>Hypocreaceae</taxon>
        <taxon>Trichoderma</taxon>
    </lineage>
</organism>
<keyword evidence="3" id="KW-1185">Reference proteome</keyword>
<evidence type="ECO:0000313" key="3">
    <source>
        <dbReference type="Proteomes" id="UP001642720"/>
    </source>
</evidence>
<sequence length="172" mass="19245">MASITIRPGTPVDAASIADVHYRAQEKYHGFYGAFFVNSPREILTRGTEGAVRKGENVYLVAVDEDGRVVGFVRYAVRGGTTEGGREVEESVHDDGEKKEEEEEEEEEEKEKKADGPPPVSLFAVKEHLKELWEEFDGKQGAMDDCYEKAANGRRHICLSSLFFHTPIYSTS</sequence>
<accession>A0ABY2GV19</accession>
<protein>
    <recommendedName>
        <fullName evidence="4">N-acetyltransferase domain-containing protein</fullName>
    </recommendedName>
</protein>
<evidence type="ECO:0000256" key="1">
    <source>
        <dbReference type="SAM" id="MobiDB-lite"/>
    </source>
</evidence>